<dbReference type="InterPro" id="IPR047854">
    <property type="entry name" value="RFC_lid"/>
</dbReference>
<evidence type="ECO:0000313" key="9">
    <source>
        <dbReference type="EMBL" id="CAE0784043.1"/>
    </source>
</evidence>
<dbReference type="CDD" id="cd18140">
    <property type="entry name" value="HLD_clamp_RFC"/>
    <property type="match status" value="1"/>
</dbReference>
<dbReference type="SUPFAM" id="SSF48019">
    <property type="entry name" value="post-AAA+ oligomerization domain-like"/>
    <property type="match status" value="1"/>
</dbReference>
<evidence type="ECO:0000256" key="1">
    <source>
        <dbReference type="ARBA" id="ARBA00004123"/>
    </source>
</evidence>
<dbReference type="PANTHER" id="PTHR11669:SF5">
    <property type="entry name" value="REPLICATION FACTOR C SUBUNIT 2"/>
    <property type="match status" value="1"/>
</dbReference>
<dbReference type="InterPro" id="IPR003593">
    <property type="entry name" value="AAA+_ATPase"/>
</dbReference>
<gene>
    <name evidence="9" type="ORF">PCAR00345_LOCUS36748</name>
</gene>
<dbReference type="InterPro" id="IPR003959">
    <property type="entry name" value="ATPase_AAA_core"/>
</dbReference>
<dbReference type="Gene3D" id="1.20.272.10">
    <property type="match status" value="1"/>
</dbReference>
<proteinExistence type="inferred from homology"/>
<dbReference type="InterPro" id="IPR013748">
    <property type="entry name" value="Rep_factorC_C"/>
</dbReference>
<dbReference type="InterPro" id="IPR027417">
    <property type="entry name" value="P-loop_NTPase"/>
</dbReference>
<dbReference type="GO" id="GO:0005634">
    <property type="term" value="C:nucleus"/>
    <property type="evidence" value="ECO:0007669"/>
    <property type="project" value="UniProtKB-SubCell"/>
</dbReference>
<name>A0A7S4C1K2_CHRCT</name>
<accession>A0A7S4C1K2</accession>
<dbReference type="InterPro" id="IPR050238">
    <property type="entry name" value="DNA_Rep/Repair_Clamp_Loader"/>
</dbReference>
<dbReference type="GO" id="GO:0003677">
    <property type="term" value="F:DNA binding"/>
    <property type="evidence" value="ECO:0007669"/>
    <property type="project" value="InterPro"/>
</dbReference>
<organism evidence="9">
    <name type="scientific">Chrysotila carterae</name>
    <name type="common">Marine alga</name>
    <name type="synonym">Syracosphaera carterae</name>
    <dbReference type="NCBI Taxonomy" id="13221"/>
    <lineage>
        <taxon>Eukaryota</taxon>
        <taxon>Haptista</taxon>
        <taxon>Haptophyta</taxon>
        <taxon>Prymnesiophyceae</taxon>
        <taxon>Isochrysidales</taxon>
        <taxon>Isochrysidaceae</taxon>
        <taxon>Chrysotila</taxon>
    </lineage>
</organism>
<feature type="domain" description="AAA+ ATPase" evidence="8">
    <location>
        <begin position="37"/>
        <end position="172"/>
    </location>
</feature>
<dbReference type="Pfam" id="PF08542">
    <property type="entry name" value="Rep_fac_C"/>
    <property type="match status" value="1"/>
</dbReference>
<dbReference type="AlphaFoldDB" id="A0A7S4C1K2"/>
<reference evidence="9" key="1">
    <citation type="submission" date="2021-01" db="EMBL/GenBank/DDBJ databases">
        <authorList>
            <person name="Corre E."/>
            <person name="Pelletier E."/>
            <person name="Niang G."/>
            <person name="Scheremetjew M."/>
            <person name="Finn R."/>
            <person name="Kale V."/>
            <person name="Holt S."/>
            <person name="Cochrane G."/>
            <person name="Meng A."/>
            <person name="Brown T."/>
            <person name="Cohen L."/>
        </authorList>
    </citation>
    <scope>NUCLEOTIDE SEQUENCE</scope>
    <source>
        <strain evidence="9">CCMP645</strain>
    </source>
</reference>
<dbReference type="EMBL" id="HBIZ01058523">
    <property type="protein sequence ID" value="CAE0784043.1"/>
    <property type="molecule type" value="Transcribed_RNA"/>
</dbReference>
<comment type="subcellular location">
    <subcellularLocation>
        <location evidence="1">Nucleus</location>
    </subcellularLocation>
</comment>
<keyword evidence="5" id="KW-0067">ATP-binding</keyword>
<dbReference type="PANTHER" id="PTHR11669">
    <property type="entry name" value="REPLICATION FACTOR C / DNA POLYMERASE III GAMMA-TAU SUBUNIT"/>
    <property type="match status" value="1"/>
</dbReference>
<dbReference type="CDD" id="cd00009">
    <property type="entry name" value="AAA"/>
    <property type="match status" value="1"/>
</dbReference>
<sequence length="327" mass="35839">MSFEQPWLEKYRPTVMKDIVGNPETVGRLEALAQQGNMPNLILTGPPGTGKTTSVLALARTLLGDAFKDAVLELNASDDRGIDVVRNRIKAFAQKKVTLPPGKHKIIILDEADSMTGGAQQAMRRTMEIFSGTTRFALACNVSEKIIEPIQSRCAILRFGKLTDQQVLRRLLEVLEVEKVPHNESGLEALIFTADGDMRQALNSAQATYAGFGLISSENVFKVCDQPHPLLVKEAILACVAADFQKACTIVEQLWNDGYSGIDVIGTFFRITKNEDMDEALKLEFIKEVGIVHMRVLDGVDSLMQLTGLVGKLCVKAKGAQPVKLGR</sequence>
<dbReference type="FunFam" id="3.40.50.300:FF:000107">
    <property type="entry name" value="Replication factor C subunit 4"/>
    <property type="match status" value="1"/>
</dbReference>
<keyword evidence="6" id="KW-0539">Nucleus</keyword>
<dbReference type="InterPro" id="IPR008921">
    <property type="entry name" value="DNA_pol3_clamp-load_cplx_C"/>
</dbReference>
<dbReference type="FunFam" id="1.10.8.60:FF:000012">
    <property type="entry name" value="Replication factor C subunit 4"/>
    <property type="match status" value="1"/>
</dbReference>
<evidence type="ECO:0000256" key="7">
    <source>
        <dbReference type="ARBA" id="ARBA00040745"/>
    </source>
</evidence>
<keyword evidence="3" id="KW-0235">DNA replication</keyword>
<dbReference type="GO" id="GO:0016887">
    <property type="term" value="F:ATP hydrolysis activity"/>
    <property type="evidence" value="ECO:0007669"/>
    <property type="project" value="InterPro"/>
</dbReference>
<evidence type="ECO:0000259" key="8">
    <source>
        <dbReference type="SMART" id="SM00382"/>
    </source>
</evidence>
<dbReference type="GO" id="GO:0006281">
    <property type="term" value="P:DNA repair"/>
    <property type="evidence" value="ECO:0007669"/>
    <property type="project" value="TreeGrafter"/>
</dbReference>
<dbReference type="SUPFAM" id="SSF52540">
    <property type="entry name" value="P-loop containing nucleoside triphosphate hydrolases"/>
    <property type="match status" value="1"/>
</dbReference>
<dbReference type="GO" id="GO:0005524">
    <property type="term" value="F:ATP binding"/>
    <property type="evidence" value="ECO:0007669"/>
    <property type="project" value="UniProtKB-KW"/>
</dbReference>
<dbReference type="Pfam" id="PF00004">
    <property type="entry name" value="AAA"/>
    <property type="match status" value="1"/>
</dbReference>
<dbReference type="SMART" id="SM00382">
    <property type="entry name" value="AAA"/>
    <property type="match status" value="1"/>
</dbReference>
<evidence type="ECO:0000256" key="3">
    <source>
        <dbReference type="ARBA" id="ARBA00022705"/>
    </source>
</evidence>
<evidence type="ECO:0000256" key="6">
    <source>
        <dbReference type="ARBA" id="ARBA00023242"/>
    </source>
</evidence>
<evidence type="ECO:0000256" key="4">
    <source>
        <dbReference type="ARBA" id="ARBA00022741"/>
    </source>
</evidence>
<dbReference type="Gene3D" id="3.40.50.300">
    <property type="entry name" value="P-loop containing nucleotide triphosphate hydrolases"/>
    <property type="match status" value="1"/>
</dbReference>
<evidence type="ECO:0000256" key="2">
    <source>
        <dbReference type="ARBA" id="ARBA00005378"/>
    </source>
</evidence>
<dbReference type="GO" id="GO:0006261">
    <property type="term" value="P:DNA-templated DNA replication"/>
    <property type="evidence" value="ECO:0007669"/>
    <property type="project" value="TreeGrafter"/>
</dbReference>
<dbReference type="GO" id="GO:0005663">
    <property type="term" value="C:DNA replication factor C complex"/>
    <property type="evidence" value="ECO:0007669"/>
    <property type="project" value="TreeGrafter"/>
</dbReference>
<dbReference type="GO" id="GO:0003689">
    <property type="term" value="F:DNA clamp loader activity"/>
    <property type="evidence" value="ECO:0007669"/>
    <property type="project" value="TreeGrafter"/>
</dbReference>
<dbReference type="NCBIfam" id="NF001679">
    <property type="entry name" value="PRK00440.1"/>
    <property type="match status" value="1"/>
</dbReference>
<comment type="similarity">
    <text evidence="2">Belongs to the activator 1 small subunits family.</text>
</comment>
<dbReference type="FunFam" id="1.20.272.10:FF:000006">
    <property type="entry name" value="Replication factor C subunit 2"/>
    <property type="match status" value="1"/>
</dbReference>
<protein>
    <recommendedName>
        <fullName evidence="7">Replication factor C subunit 2</fullName>
    </recommendedName>
</protein>
<dbReference type="Gene3D" id="1.10.8.60">
    <property type="match status" value="1"/>
</dbReference>
<evidence type="ECO:0000256" key="5">
    <source>
        <dbReference type="ARBA" id="ARBA00022840"/>
    </source>
</evidence>
<keyword evidence="4" id="KW-0547">Nucleotide-binding</keyword>